<evidence type="ECO:0000313" key="2">
    <source>
        <dbReference type="EMBL" id="GFY07001.1"/>
    </source>
</evidence>
<gene>
    <name evidence="2" type="ORF">TNCV_4202721</name>
</gene>
<dbReference type="Proteomes" id="UP000887159">
    <property type="component" value="Unassembled WGS sequence"/>
</dbReference>
<accession>A0A8X6S5R9</accession>
<organism evidence="2 3">
    <name type="scientific">Trichonephila clavipes</name>
    <name type="common">Golden silk orbweaver</name>
    <name type="synonym">Nephila clavipes</name>
    <dbReference type="NCBI Taxonomy" id="2585209"/>
    <lineage>
        <taxon>Eukaryota</taxon>
        <taxon>Metazoa</taxon>
        <taxon>Ecdysozoa</taxon>
        <taxon>Arthropoda</taxon>
        <taxon>Chelicerata</taxon>
        <taxon>Arachnida</taxon>
        <taxon>Araneae</taxon>
        <taxon>Araneomorphae</taxon>
        <taxon>Entelegynae</taxon>
        <taxon>Araneoidea</taxon>
        <taxon>Nephilidae</taxon>
        <taxon>Trichonephila</taxon>
    </lineage>
</organism>
<keyword evidence="3" id="KW-1185">Reference proteome</keyword>
<name>A0A8X6S5R9_TRICX</name>
<comment type="caution">
    <text evidence="2">The sequence shown here is derived from an EMBL/GenBank/DDBJ whole genome shotgun (WGS) entry which is preliminary data.</text>
</comment>
<feature type="region of interest" description="Disordered" evidence="1">
    <location>
        <begin position="1"/>
        <end position="26"/>
    </location>
</feature>
<dbReference type="AlphaFoldDB" id="A0A8X6S5R9"/>
<sequence length="184" mass="20636">MSFTRRPGSGRPRQTSRREDRHIKPESAVSDVIVNWKRRDSETVEKRTCRPKLRLGERSRRTLKKVVKQKITSPRSWKFLRSSKVHQELVLAAGLSVESQKTWDFMVVQPLASQTSLHRMRSIDCNGVELTIIGLWTCGKLFFGGMNLALQSASRMDTSGLGGCPTNVSLVTALGPLLSWVGEA</sequence>
<dbReference type="EMBL" id="BMAU01021266">
    <property type="protein sequence ID" value="GFY07001.1"/>
    <property type="molecule type" value="Genomic_DNA"/>
</dbReference>
<reference evidence="2" key="1">
    <citation type="submission" date="2020-08" db="EMBL/GenBank/DDBJ databases">
        <title>Multicomponent nature underlies the extraordinary mechanical properties of spider dragline silk.</title>
        <authorList>
            <person name="Kono N."/>
            <person name="Nakamura H."/>
            <person name="Mori M."/>
            <person name="Yoshida Y."/>
            <person name="Ohtoshi R."/>
            <person name="Malay A.D."/>
            <person name="Moran D.A.P."/>
            <person name="Tomita M."/>
            <person name="Numata K."/>
            <person name="Arakawa K."/>
        </authorList>
    </citation>
    <scope>NUCLEOTIDE SEQUENCE</scope>
</reference>
<protein>
    <submittedName>
        <fullName evidence="2">Uncharacterized protein</fullName>
    </submittedName>
</protein>
<evidence type="ECO:0000313" key="3">
    <source>
        <dbReference type="Proteomes" id="UP000887159"/>
    </source>
</evidence>
<feature type="compositionally biased region" description="Basic and acidic residues" evidence="1">
    <location>
        <begin position="16"/>
        <end position="25"/>
    </location>
</feature>
<evidence type="ECO:0000256" key="1">
    <source>
        <dbReference type="SAM" id="MobiDB-lite"/>
    </source>
</evidence>
<proteinExistence type="predicted"/>